<dbReference type="RefSeq" id="WP_188439722.1">
    <property type="nucleotide sequence ID" value="NZ_BMGK01000003.1"/>
</dbReference>
<dbReference type="GO" id="GO:0016491">
    <property type="term" value="F:oxidoreductase activity"/>
    <property type="evidence" value="ECO:0007669"/>
    <property type="project" value="UniProtKB-KW"/>
</dbReference>
<comment type="similarity">
    <text evidence="2">Belongs to the DadA oxidoreductase family.</text>
</comment>
<keyword evidence="4" id="KW-0560">Oxidoreductase</keyword>
<proteinExistence type="inferred from homology"/>
<dbReference type="SUPFAM" id="SSF54373">
    <property type="entry name" value="FAD-linked reductases, C-terminal domain"/>
    <property type="match status" value="1"/>
</dbReference>
<keyword evidence="7" id="KW-1185">Reference proteome</keyword>
<protein>
    <submittedName>
        <fullName evidence="6">FAD-dependent oxidoreductase</fullName>
    </submittedName>
</protein>
<accession>A0A8J2V8Q4</accession>
<evidence type="ECO:0000256" key="2">
    <source>
        <dbReference type="ARBA" id="ARBA00009410"/>
    </source>
</evidence>
<evidence type="ECO:0000256" key="4">
    <source>
        <dbReference type="ARBA" id="ARBA00023002"/>
    </source>
</evidence>
<name>A0A8J2V8Q4_9FLAO</name>
<dbReference type="PANTHER" id="PTHR13847">
    <property type="entry name" value="SARCOSINE DEHYDROGENASE-RELATED"/>
    <property type="match status" value="1"/>
</dbReference>
<gene>
    <name evidence="6" type="primary">fjo30</name>
    <name evidence="6" type="ORF">GCM10011312_07900</name>
</gene>
<dbReference type="Pfam" id="PF01266">
    <property type="entry name" value="DAO"/>
    <property type="match status" value="1"/>
</dbReference>
<dbReference type="SUPFAM" id="SSF51971">
    <property type="entry name" value="Nucleotide-binding domain"/>
    <property type="match status" value="1"/>
</dbReference>
<dbReference type="AlphaFoldDB" id="A0A8J2V8Q4"/>
<reference evidence="6" key="2">
    <citation type="submission" date="2020-09" db="EMBL/GenBank/DDBJ databases">
        <authorList>
            <person name="Sun Q."/>
            <person name="Zhou Y."/>
        </authorList>
    </citation>
    <scope>NUCLEOTIDE SEQUENCE</scope>
    <source>
        <strain evidence="6">CGMCC 1.12924</strain>
    </source>
</reference>
<dbReference type="Gene3D" id="3.50.50.60">
    <property type="entry name" value="FAD/NAD(P)-binding domain"/>
    <property type="match status" value="1"/>
</dbReference>
<dbReference type="PANTHER" id="PTHR13847:SF286">
    <property type="entry name" value="D-AMINO ACID DEHYDROGENASE"/>
    <property type="match status" value="1"/>
</dbReference>
<organism evidence="6 7">
    <name type="scientific">Planktosalinus lacus</name>
    <dbReference type="NCBI Taxonomy" id="1526573"/>
    <lineage>
        <taxon>Bacteria</taxon>
        <taxon>Pseudomonadati</taxon>
        <taxon>Bacteroidota</taxon>
        <taxon>Flavobacteriia</taxon>
        <taxon>Flavobacteriales</taxon>
        <taxon>Flavobacteriaceae</taxon>
        <taxon>Planktosalinus</taxon>
    </lineage>
</organism>
<reference evidence="6" key="1">
    <citation type="journal article" date="2014" name="Int. J. Syst. Evol. Microbiol.">
        <title>Complete genome sequence of Corynebacterium casei LMG S-19264T (=DSM 44701T), isolated from a smear-ripened cheese.</title>
        <authorList>
            <consortium name="US DOE Joint Genome Institute (JGI-PGF)"/>
            <person name="Walter F."/>
            <person name="Albersmeier A."/>
            <person name="Kalinowski J."/>
            <person name="Ruckert C."/>
        </authorList>
    </citation>
    <scope>NUCLEOTIDE SEQUENCE</scope>
    <source>
        <strain evidence="6">CGMCC 1.12924</strain>
    </source>
</reference>
<dbReference type="InterPro" id="IPR036188">
    <property type="entry name" value="FAD/NAD-bd_sf"/>
</dbReference>
<sequence>MKVDYIIVGLGLAGIAFCESLRANNKSFVVIDSGINTSSTIAGGLFNPVILKRFTPAWNAENQLKSAIPFYEKLEQKLKVKLIYNTPVFRLFASVEEQNLWFEVSDKPGLEPFIAKQIHHNTNPHIHAPFGFGEVLQSGRVDTGLLLETYRMHLLKENQLIEAYVQYDELIIDKSIEYKDISASKIVFAEGFGLNNNPFFNFLPLPGNKGELITIQSDELKLDTIIKSGVFIIPDGGNYFRVGSTYNHRDKTTDPTDVARTELLKKLNKFLTCEFEVIEHQAGIRPTTKDRKPLLGRHPKFENMYVLNGLGSRGVLIAPTVAGNLYDFIEASIPLDYEVSIERFL</sequence>
<dbReference type="Gene3D" id="3.30.9.10">
    <property type="entry name" value="D-Amino Acid Oxidase, subunit A, domain 2"/>
    <property type="match status" value="1"/>
</dbReference>
<dbReference type="Proteomes" id="UP000652231">
    <property type="component" value="Unassembled WGS sequence"/>
</dbReference>
<feature type="domain" description="FAD dependent oxidoreductase" evidence="5">
    <location>
        <begin position="4"/>
        <end position="322"/>
    </location>
</feature>
<dbReference type="InterPro" id="IPR006076">
    <property type="entry name" value="FAD-dep_OxRdtase"/>
</dbReference>
<keyword evidence="3" id="KW-0285">Flavoprotein</keyword>
<evidence type="ECO:0000313" key="6">
    <source>
        <dbReference type="EMBL" id="GGD86311.1"/>
    </source>
</evidence>
<evidence type="ECO:0000256" key="1">
    <source>
        <dbReference type="ARBA" id="ARBA00001974"/>
    </source>
</evidence>
<evidence type="ECO:0000313" key="7">
    <source>
        <dbReference type="Proteomes" id="UP000652231"/>
    </source>
</evidence>
<comment type="caution">
    <text evidence="6">The sequence shown here is derived from an EMBL/GenBank/DDBJ whole genome shotgun (WGS) entry which is preliminary data.</text>
</comment>
<dbReference type="GO" id="GO:0005737">
    <property type="term" value="C:cytoplasm"/>
    <property type="evidence" value="ECO:0007669"/>
    <property type="project" value="TreeGrafter"/>
</dbReference>
<evidence type="ECO:0000259" key="5">
    <source>
        <dbReference type="Pfam" id="PF01266"/>
    </source>
</evidence>
<evidence type="ECO:0000256" key="3">
    <source>
        <dbReference type="ARBA" id="ARBA00022630"/>
    </source>
</evidence>
<dbReference type="EMBL" id="BMGK01000003">
    <property type="protein sequence ID" value="GGD86311.1"/>
    <property type="molecule type" value="Genomic_DNA"/>
</dbReference>
<comment type="cofactor">
    <cofactor evidence="1">
        <name>FAD</name>
        <dbReference type="ChEBI" id="CHEBI:57692"/>
    </cofactor>
</comment>